<dbReference type="InterPro" id="IPR016167">
    <property type="entry name" value="FAD-bd_PCMH_sub1"/>
</dbReference>
<dbReference type="Pfam" id="PF00941">
    <property type="entry name" value="FAD_binding_5"/>
    <property type="match status" value="1"/>
</dbReference>
<dbReference type="InterPro" id="IPR016166">
    <property type="entry name" value="FAD-bd_PCMH"/>
</dbReference>
<dbReference type="InterPro" id="IPR016169">
    <property type="entry name" value="FAD-bd_PCMH_sub2"/>
</dbReference>
<dbReference type="Proteomes" id="UP000650524">
    <property type="component" value="Unassembled WGS sequence"/>
</dbReference>
<dbReference type="PANTHER" id="PTHR42659">
    <property type="entry name" value="XANTHINE DEHYDROGENASE SUBUNIT C-RELATED"/>
    <property type="match status" value="1"/>
</dbReference>
<dbReference type="Pfam" id="PF03450">
    <property type="entry name" value="CO_deh_flav_C"/>
    <property type="match status" value="1"/>
</dbReference>
<dbReference type="InterPro" id="IPR002346">
    <property type="entry name" value="Mopterin_DH_FAD-bd"/>
</dbReference>
<accession>A0A8J6N2S4</accession>
<dbReference type="SUPFAM" id="SSF56176">
    <property type="entry name" value="FAD-binding/transporter-associated domain-like"/>
    <property type="match status" value="1"/>
</dbReference>
<dbReference type="InterPro" id="IPR051312">
    <property type="entry name" value="Diverse_Substr_Oxidored"/>
</dbReference>
<dbReference type="InterPro" id="IPR036318">
    <property type="entry name" value="FAD-bd_PCMH-like_sf"/>
</dbReference>
<dbReference type="EMBL" id="JACNJD010000329">
    <property type="protein sequence ID" value="MBC8178921.1"/>
    <property type="molecule type" value="Genomic_DNA"/>
</dbReference>
<dbReference type="Gene3D" id="3.30.390.50">
    <property type="entry name" value="CO dehydrogenase flavoprotein, C-terminal domain"/>
    <property type="match status" value="1"/>
</dbReference>
<dbReference type="PANTHER" id="PTHR42659:SF9">
    <property type="entry name" value="XANTHINE DEHYDROGENASE FAD-BINDING SUBUNIT XDHB-RELATED"/>
    <property type="match status" value="1"/>
</dbReference>
<sequence>MHLPRFRHLSAASFDEAVRLLNEYPAAGLMAGGTDLLPRMKYRLTSPEVIISLRTLSADSPSVTPEGDLVLDPMMTLTAVNRSDMVRERAPLLSEAAQRVASREIRNMATLGGNLCQETRCLYYNQRHSYQFVEPCYKRGGEICYFIPKGKKCRAVFMADTAPPLISLGAQIKIIGQEVRQIPLEDLYTSEAEKPLAMASGEVISQILIPNGPGNRGAAFSKSSLRGGLEFATLSVAAVLDMEDDGGTCSRARITIGAVSAAPLRVRKAESALTGKRLSKELFSQVADQAAVEIRPIPHHGHTRAYLTECLRAGTRHALCSAAEGIDFPGFPRSRE</sequence>
<proteinExistence type="predicted"/>
<reference evidence="2 3" key="1">
    <citation type="submission" date="2020-08" db="EMBL/GenBank/DDBJ databases">
        <title>Bridging the membrane lipid divide: bacteria of the FCB group superphylum have the potential to synthesize archaeal ether lipids.</title>
        <authorList>
            <person name="Villanueva L."/>
            <person name="Von Meijenfeldt F.A.B."/>
            <person name="Westbye A.B."/>
            <person name="Yadav S."/>
            <person name="Hopmans E.C."/>
            <person name="Dutilh B.E."/>
            <person name="Sinninghe Damste J.S."/>
        </authorList>
    </citation>
    <scope>NUCLEOTIDE SEQUENCE [LARGE SCALE GENOMIC DNA]</scope>
    <source>
        <strain evidence="2">NIOZ-UU27</strain>
    </source>
</reference>
<organism evidence="2 3">
    <name type="scientific">Candidatus Desulfacyla euxinica</name>
    <dbReference type="NCBI Taxonomy" id="2841693"/>
    <lineage>
        <taxon>Bacteria</taxon>
        <taxon>Deltaproteobacteria</taxon>
        <taxon>Candidatus Desulfacyla</taxon>
    </lineage>
</organism>
<dbReference type="GO" id="GO:0016491">
    <property type="term" value="F:oxidoreductase activity"/>
    <property type="evidence" value="ECO:0007669"/>
    <property type="project" value="InterPro"/>
</dbReference>
<dbReference type="Gene3D" id="3.30.43.10">
    <property type="entry name" value="Uridine Diphospho-n-acetylenolpyruvylglucosamine Reductase, domain 2"/>
    <property type="match status" value="1"/>
</dbReference>
<evidence type="ECO:0000313" key="2">
    <source>
        <dbReference type="EMBL" id="MBC8178921.1"/>
    </source>
</evidence>
<dbReference type="InterPro" id="IPR005107">
    <property type="entry name" value="CO_DH_flav_C"/>
</dbReference>
<evidence type="ECO:0000313" key="3">
    <source>
        <dbReference type="Proteomes" id="UP000650524"/>
    </source>
</evidence>
<name>A0A8J6N2S4_9DELT</name>
<comment type="caution">
    <text evidence="2">The sequence shown here is derived from an EMBL/GenBank/DDBJ whole genome shotgun (WGS) entry which is preliminary data.</text>
</comment>
<dbReference type="SMART" id="SM01092">
    <property type="entry name" value="CO_deh_flav_C"/>
    <property type="match status" value="1"/>
</dbReference>
<protein>
    <submittedName>
        <fullName evidence="2">FAD binding domain-containing protein</fullName>
    </submittedName>
</protein>
<dbReference type="PROSITE" id="PS51387">
    <property type="entry name" value="FAD_PCMH"/>
    <property type="match status" value="1"/>
</dbReference>
<dbReference type="Gene3D" id="3.30.465.10">
    <property type="match status" value="2"/>
</dbReference>
<evidence type="ECO:0000259" key="1">
    <source>
        <dbReference type="PROSITE" id="PS51387"/>
    </source>
</evidence>
<dbReference type="SUPFAM" id="SSF55447">
    <property type="entry name" value="CO dehydrogenase flavoprotein C-terminal domain-like"/>
    <property type="match status" value="1"/>
</dbReference>
<dbReference type="InterPro" id="IPR036683">
    <property type="entry name" value="CO_DH_flav_C_dom_sf"/>
</dbReference>
<dbReference type="GO" id="GO:0071949">
    <property type="term" value="F:FAD binding"/>
    <property type="evidence" value="ECO:0007669"/>
    <property type="project" value="InterPro"/>
</dbReference>
<gene>
    <name evidence="2" type="ORF">H8E19_16070</name>
</gene>
<feature type="domain" description="FAD-binding PCMH-type" evidence="1">
    <location>
        <begin position="1"/>
        <end position="214"/>
    </location>
</feature>
<dbReference type="AlphaFoldDB" id="A0A8J6N2S4"/>